<protein>
    <recommendedName>
        <fullName evidence="9">Cation/H+ exchanger transmembrane domain-containing protein</fullName>
    </recommendedName>
</protein>
<evidence type="ECO:0000256" key="3">
    <source>
        <dbReference type="ARBA" id="ARBA00022449"/>
    </source>
</evidence>
<keyword evidence="5 8" id="KW-1133">Transmembrane helix</keyword>
<proteinExistence type="predicted"/>
<dbReference type="Pfam" id="PF00999">
    <property type="entry name" value="Na_H_Exchanger"/>
    <property type="match status" value="1"/>
</dbReference>
<feature type="transmembrane region" description="Helical" evidence="8">
    <location>
        <begin position="121"/>
        <end position="144"/>
    </location>
</feature>
<keyword evidence="4 8" id="KW-0812">Transmembrane</keyword>
<evidence type="ECO:0000256" key="1">
    <source>
        <dbReference type="ARBA" id="ARBA00004141"/>
    </source>
</evidence>
<evidence type="ECO:0000313" key="10">
    <source>
        <dbReference type="EMBL" id="GAA0724673.1"/>
    </source>
</evidence>
<feature type="transmembrane region" description="Helical" evidence="8">
    <location>
        <begin position="89"/>
        <end position="115"/>
    </location>
</feature>
<dbReference type="EMBL" id="BAAAEU010000032">
    <property type="protein sequence ID" value="GAA0724673.1"/>
    <property type="molecule type" value="Genomic_DNA"/>
</dbReference>
<comment type="caution">
    <text evidence="10">The sequence shown here is derived from an EMBL/GenBank/DDBJ whole genome shotgun (WGS) entry which is preliminary data.</text>
</comment>
<evidence type="ECO:0000256" key="8">
    <source>
        <dbReference type="SAM" id="Phobius"/>
    </source>
</evidence>
<dbReference type="InterPro" id="IPR038770">
    <property type="entry name" value="Na+/solute_symporter_sf"/>
</dbReference>
<keyword evidence="11" id="KW-1185">Reference proteome</keyword>
<dbReference type="Proteomes" id="UP001501523">
    <property type="component" value="Unassembled WGS sequence"/>
</dbReference>
<evidence type="ECO:0000256" key="7">
    <source>
        <dbReference type="ARBA" id="ARBA00023136"/>
    </source>
</evidence>
<dbReference type="PANTHER" id="PTHR32468">
    <property type="entry name" value="CATION/H + ANTIPORTER"/>
    <property type="match status" value="1"/>
</dbReference>
<feature type="transmembrane region" description="Helical" evidence="8">
    <location>
        <begin position="56"/>
        <end position="77"/>
    </location>
</feature>
<dbReference type="InterPro" id="IPR050794">
    <property type="entry name" value="CPA2_transporter"/>
</dbReference>
<keyword evidence="7 8" id="KW-0472">Membrane</keyword>
<dbReference type="InterPro" id="IPR006153">
    <property type="entry name" value="Cation/H_exchanger_TM"/>
</dbReference>
<feature type="transmembrane region" description="Helical" evidence="8">
    <location>
        <begin position="156"/>
        <end position="180"/>
    </location>
</feature>
<reference evidence="10 11" key="1">
    <citation type="journal article" date="2019" name="Int. J. Syst. Evol. Microbiol.">
        <title>The Global Catalogue of Microorganisms (GCM) 10K type strain sequencing project: providing services to taxonomists for standard genome sequencing and annotation.</title>
        <authorList>
            <consortium name="The Broad Institute Genomics Platform"/>
            <consortium name="The Broad Institute Genome Sequencing Center for Infectious Disease"/>
            <person name="Wu L."/>
            <person name="Ma J."/>
        </authorList>
    </citation>
    <scope>NUCLEOTIDE SEQUENCE [LARGE SCALE GENOMIC DNA]</scope>
    <source>
        <strain evidence="10 11">JCM 15421</strain>
    </source>
</reference>
<gene>
    <name evidence="10" type="ORF">GCM10009105_37470</name>
</gene>
<keyword evidence="6" id="KW-0406">Ion transport</keyword>
<evidence type="ECO:0000256" key="5">
    <source>
        <dbReference type="ARBA" id="ARBA00022989"/>
    </source>
</evidence>
<evidence type="ECO:0000256" key="6">
    <source>
        <dbReference type="ARBA" id="ARBA00023065"/>
    </source>
</evidence>
<comment type="subcellular location">
    <subcellularLocation>
        <location evidence="1">Membrane</location>
        <topology evidence="1">Multi-pass membrane protein</topology>
    </subcellularLocation>
</comment>
<keyword evidence="2" id="KW-0813">Transport</keyword>
<accession>A0ABN1IZN0</accession>
<feature type="transmembrane region" description="Helical" evidence="8">
    <location>
        <begin position="367"/>
        <end position="388"/>
    </location>
</feature>
<feature type="transmembrane region" description="Helical" evidence="8">
    <location>
        <begin position="186"/>
        <end position="207"/>
    </location>
</feature>
<evidence type="ECO:0000259" key="9">
    <source>
        <dbReference type="Pfam" id="PF00999"/>
    </source>
</evidence>
<feature type="domain" description="Cation/H+ exchanger transmembrane" evidence="9">
    <location>
        <begin position="7"/>
        <end position="385"/>
    </location>
</feature>
<keyword evidence="3" id="KW-0050">Antiport</keyword>
<dbReference type="Gene3D" id="1.20.1530.20">
    <property type="match status" value="1"/>
</dbReference>
<feature type="transmembrane region" description="Helical" evidence="8">
    <location>
        <begin position="219"/>
        <end position="238"/>
    </location>
</feature>
<feature type="transmembrane region" description="Helical" evidence="8">
    <location>
        <begin position="298"/>
        <end position="320"/>
    </location>
</feature>
<evidence type="ECO:0000313" key="11">
    <source>
        <dbReference type="Proteomes" id="UP001501523"/>
    </source>
</evidence>
<evidence type="ECO:0000256" key="4">
    <source>
        <dbReference type="ARBA" id="ARBA00022692"/>
    </source>
</evidence>
<feature type="transmembrane region" description="Helical" evidence="8">
    <location>
        <begin position="273"/>
        <end position="292"/>
    </location>
</feature>
<organism evidence="10 11">
    <name type="scientific">Dokdonella soli</name>
    <dbReference type="NCBI Taxonomy" id="529810"/>
    <lineage>
        <taxon>Bacteria</taxon>
        <taxon>Pseudomonadati</taxon>
        <taxon>Pseudomonadota</taxon>
        <taxon>Gammaproteobacteria</taxon>
        <taxon>Lysobacterales</taxon>
        <taxon>Rhodanobacteraceae</taxon>
        <taxon>Dokdonella</taxon>
    </lineage>
</organism>
<evidence type="ECO:0000256" key="2">
    <source>
        <dbReference type="ARBA" id="ARBA00022448"/>
    </source>
</evidence>
<sequence>MILAVGRALAEVIRRLGQPVVIAEMLTGFVLGPAALGELFPQWIGAVFPVSGIGGLQALGEIGLALFMFVVGAELCLPSSAPRGARLASTLVGTLSIAVPALLALAIAPLLFSYAPVGVAFWPFALFFSLAMATTAVPVMAHMLKERGQVNSDAGMISLSAATLGDVFVWLSLPLVLGIAKAKTDLAGATGTIMGLLVLVAIAMLLVRPLVATRWSRAPAGKVGMGTIGALLAGALTFAAITDWLGLHSVFGALLFGLCLPRDKRLLAALEDAILPISALVLLPCFFAVAGLNTTGDGFRGVGPVLILVLMVAIIGKLAGGAMGAKLAGRSWQTAVSVGVLMNTRGMMELVVLKIGYDAGLLSGTQFSMIFIMAIVTTAMTNPLLNLIDRFLRQPEPIGLHAASGSSDVADTTDIEPA</sequence>
<name>A0ABN1IZN0_9GAMM</name>
<dbReference type="PANTHER" id="PTHR32468:SF0">
    <property type="entry name" value="K(+)_H(+) ANTIPORTER 1"/>
    <property type="match status" value="1"/>
</dbReference>
<feature type="transmembrane region" description="Helical" evidence="8">
    <location>
        <begin position="21"/>
        <end position="44"/>
    </location>
</feature>